<proteinExistence type="inferred from homology"/>
<dbReference type="EMBL" id="JAFBFC010000001">
    <property type="protein sequence ID" value="MBM7701847.1"/>
    <property type="molecule type" value="Genomic_DNA"/>
</dbReference>
<gene>
    <name evidence="14" type="primary">rnhB</name>
    <name evidence="18" type="ORF">JOC83_000673</name>
</gene>
<evidence type="ECO:0000256" key="8">
    <source>
        <dbReference type="ARBA" id="ARBA00022490"/>
    </source>
</evidence>
<dbReference type="Pfam" id="PF01351">
    <property type="entry name" value="RNase_HII"/>
    <property type="match status" value="1"/>
</dbReference>
<keyword evidence="19" id="KW-1185">Reference proteome</keyword>
<dbReference type="Gene3D" id="3.30.420.10">
    <property type="entry name" value="Ribonuclease H-like superfamily/Ribonuclease H"/>
    <property type="match status" value="1"/>
</dbReference>
<dbReference type="RefSeq" id="WP_205183747.1">
    <property type="nucleotide sequence ID" value="NZ_JAFBFC010000001.1"/>
</dbReference>
<keyword evidence="13 14" id="KW-0464">Manganese</keyword>
<dbReference type="InterPro" id="IPR012337">
    <property type="entry name" value="RNaseH-like_sf"/>
</dbReference>
<name>A0ABS2QSA2_9BACI</name>
<feature type="domain" description="RNase H type-2" evidence="17">
    <location>
        <begin position="71"/>
        <end position="257"/>
    </location>
</feature>
<organism evidence="18 19">
    <name type="scientific">Priestia iocasae</name>
    <dbReference type="NCBI Taxonomy" id="2291674"/>
    <lineage>
        <taxon>Bacteria</taxon>
        <taxon>Bacillati</taxon>
        <taxon>Bacillota</taxon>
        <taxon>Bacilli</taxon>
        <taxon>Bacillales</taxon>
        <taxon>Bacillaceae</taxon>
        <taxon>Priestia</taxon>
    </lineage>
</organism>
<evidence type="ECO:0000256" key="1">
    <source>
        <dbReference type="ARBA" id="ARBA00000077"/>
    </source>
</evidence>
<comment type="catalytic activity">
    <reaction evidence="1 14 15 16">
        <text>Endonucleolytic cleavage to 5'-phosphomonoester.</text>
        <dbReference type="EC" id="3.1.26.4"/>
    </reaction>
</comment>
<keyword evidence="9 14" id="KW-0540">Nuclease</keyword>
<dbReference type="InterPro" id="IPR036397">
    <property type="entry name" value="RNaseH_sf"/>
</dbReference>
<evidence type="ECO:0000256" key="9">
    <source>
        <dbReference type="ARBA" id="ARBA00022722"/>
    </source>
</evidence>
<evidence type="ECO:0000256" key="11">
    <source>
        <dbReference type="ARBA" id="ARBA00022759"/>
    </source>
</evidence>
<evidence type="ECO:0000256" key="12">
    <source>
        <dbReference type="ARBA" id="ARBA00022801"/>
    </source>
</evidence>
<dbReference type="PANTHER" id="PTHR10954:SF18">
    <property type="entry name" value="RIBONUCLEASE HII"/>
    <property type="match status" value="1"/>
</dbReference>
<dbReference type="GO" id="GO:0004523">
    <property type="term" value="F:RNA-DNA hybrid ribonuclease activity"/>
    <property type="evidence" value="ECO:0007669"/>
    <property type="project" value="UniProtKB-EC"/>
</dbReference>
<comment type="cofactor">
    <cofactor evidence="2">
        <name>Mg(2+)</name>
        <dbReference type="ChEBI" id="CHEBI:18420"/>
    </cofactor>
</comment>
<keyword evidence="11 14" id="KW-0255">Endonuclease</keyword>
<feature type="binding site" evidence="14 15">
    <location>
        <position position="77"/>
    </location>
    <ligand>
        <name>a divalent metal cation</name>
        <dbReference type="ChEBI" id="CHEBI:60240"/>
    </ligand>
</feature>
<keyword evidence="10 14" id="KW-0479">Metal-binding</keyword>
<evidence type="ECO:0000256" key="13">
    <source>
        <dbReference type="ARBA" id="ARBA00023211"/>
    </source>
</evidence>
<feature type="binding site" evidence="14 15">
    <location>
        <position position="78"/>
    </location>
    <ligand>
        <name>a divalent metal cation</name>
        <dbReference type="ChEBI" id="CHEBI:60240"/>
    </ligand>
</feature>
<evidence type="ECO:0000259" key="17">
    <source>
        <dbReference type="PROSITE" id="PS51975"/>
    </source>
</evidence>
<comment type="cofactor">
    <cofactor evidence="14 15">
        <name>Mn(2+)</name>
        <dbReference type="ChEBI" id="CHEBI:29035"/>
    </cofactor>
    <cofactor evidence="14 15">
        <name>Mg(2+)</name>
        <dbReference type="ChEBI" id="CHEBI:18420"/>
    </cofactor>
    <text evidence="14 15">Manganese or magnesium. Binds 1 divalent metal ion per monomer in the absence of substrate. May bind a second metal ion after substrate binding.</text>
</comment>
<comment type="similarity">
    <text evidence="5 14 16">Belongs to the RNase HII family.</text>
</comment>
<dbReference type="NCBIfam" id="NF000595">
    <property type="entry name" value="PRK00015.1-3"/>
    <property type="match status" value="1"/>
</dbReference>
<feature type="binding site" evidence="14 15">
    <location>
        <position position="169"/>
    </location>
    <ligand>
        <name>a divalent metal cation</name>
        <dbReference type="ChEBI" id="CHEBI:60240"/>
    </ligand>
</feature>
<comment type="subcellular location">
    <subcellularLocation>
        <location evidence="4 14">Cytoplasm</location>
    </subcellularLocation>
</comment>
<keyword evidence="12 14" id="KW-0378">Hydrolase</keyword>
<dbReference type="InterPro" id="IPR022898">
    <property type="entry name" value="RNase_HII"/>
</dbReference>
<evidence type="ECO:0000256" key="15">
    <source>
        <dbReference type="PROSITE-ProRule" id="PRU01319"/>
    </source>
</evidence>
<evidence type="ECO:0000256" key="4">
    <source>
        <dbReference type="ARBA" id="ARBA00004496"/>
    </source>
</evidence>
<dbReference type="CDD" id="cd07182">
    <property type="entry name" value="RNase_HII_bacteria_HII_like"/>
    <property type="match status" value="1"/>
</dbReference>
<keyword evidence="8 14" id="KW-0963">Cytoplasm</keyword>
<protein>
    <recommendedName>
        <fullName evidence="7 14">Ribonuclease HII</fullName>
        <shortName evidence="14">RNase HII</shortName>
        <ecNumber evidence="6 14">3.1.26.4</ecNumber>
    </recommendedName>
</protein>
<evidence type="ECO:0000256" key="6">
    <source>
        <dbReference type="ARBA" id="ARBA00012180"/>
    </source>
</evidence>
<evidence type="ECO:0000256" key="14">
    <source>
        <dbReference type="HAMAP-Rule" id="MF_00052"/>
    </source>
</evidence>
<reference evidence="18 19" key="1">
    <citation type="submission" date="2021-01" db="EMBL/GenBank/DDBJ databases">
        <title>Genomic Encyclopedia of Type Strains, Phase IV (KMG-IV): sequencing the most valuable type-strain genomes for metagenomic binning, comparative biology and taxonomic classification.</title>
        <authorList>
            <person name="Goeker M."/>
        </authorList>
    </citation>
    <scope>NUCLEOTIDE SEQUENCE [LARGE SCALE GENOMIC DNA]</scope>
    <source>
        <strain evidence="18 19">DSM 104297</strain>
    </source>
</reference>
<dbReference type="PROSITE" id="PS51975">
    <property type="entry name" value="RNASE_H_2"/>
    <property type="match status" value="1"/>
</dbReference>
<dbReference type="NCBIfam" id="NF000594">
    <property type="entry name" value="PRK00015.1-1"/>
    <property type="match status" value="1"/>
</dbReference>
<comment type="caution">
    <text evidence="18">The sequence shown here is derived from an EMBL/GenBank/DDBJ whole genome shotgun (WGS) entry which is preliminary data.</text>
</comment>
<evidence type="ECO:0000256" key="2">
    <source>
        <dbReference type="ARBA" id="ARBA00001946"/>
    </source>
</evidence>
<evidence type="ECO:0000256" key="10">
    <source>
        <dbReference type="ARBA" id="ARBA00022723"/>
    </source>
</evidence>
<accession>A0ABS2QSA2</accession>
<evidence type="ECO:0000256" key="5">
    <source>
        <dbReference type="ARBA" id="ARBA00007383"/>
    </source>
</evidence>
<dbReference type="InterPro" id="IPR024567">
    <property type="entry name" value="RNase_HII/HIII_dom"/>
</dbReference>
<evidence type="ECO:0000256" key="16">
    <source>
        <dbReference type="RuleBase" id="RU003515"/>
    </source>
</evidence>
<dbReference type="PANTHER" id="PTHR10954">
    <property type="entry name" value="RIBONUCLEASE H2 SUBUNIT A"/>
    <property type="match status" value="1"/>
</dbReference>
<evidence type="ECO:0000256" key="7">
    <source>
        <dbReference type="ARBA" id="ARBA00019179"/>
    </source>
</evidence>
<dbReference type="Proteomes" id="UP000809829">
    <property type="component" value="Unassembled WGS sequence"/>
</dbReference>
<evidence type="ECO:0000313" key="18">
    <source>
        <dbReference type="EMBL" id="MBM7701847.1"/>
    </source>
</evidence>
<evidence type="ECO:0000256" key="3">
    <source>
        <dbReference type="ARBA" id="ARBA00004065"/>
    </source>
</evidence>
<dbReference type="SUPFAM" id="SSF53098">
    <property type="entry name" value="Ribonuclease H-like"/>
    <property type="match status" value="1"/>
</dbReference>
<sequence>MKRTIKEIKQMLHDVNSTEDAFFKECEQDERKGVQQLLKQKLKQFETEETLHAQFHEMLRYENELYTKGIEWIAGVDEVGRGPLAGPVVAAAVILPKDFYLPGLTDSKKVSEQKREAYYETIMNKAMAVGIGIIEASIIDEINIYEATKKAMQQAVETLSFSPQYLLIDAMKLPNVNIPQVSIIKGDATSISIAASSIIAKVTRDRMMKELGEKYPAYGFEKHMGYGTSQHLEAIDTHGVLEQHRKSFAPIKDRFIK</sequence>
<dbReference type="HAMAP" id="MF_00052_B">
    <property type="entry name" value="RNase_HII_B"/>
    <property type="match status" value="1"/>
</dbReference>
<dbReference type="EC" id="3.1.26.4" evidence="6 14"/>
<evidence type="ECO:0000313" key="19">
    <source>
        <dbReference type="Proteomes" id="UP000809829"/>
    </source>
</evidence>
<dbReference type="InterPro" id="IPR001352">
    <property type="entry name" value="RNase_HII/HIII"/>
</dbReference>
<comment type="function">
    <text evidence="3 14 16">Endonuclease that specifically degrades the RNA of RNA-DNA hybrids.</text>
</comment>